<protein>
    <submittedName>
        <fullName evidence="1">Uncharacterized protein</fullName>
    </submittedName>
</protein>
<name>A0A6J5BZB2_9BURK</name>
<organism evidence="1 2">
    <name type="scientific">Paraburkholderia rhynchosiae</name>
    <dbReference type="NCBI Taxonomy" id="487049"/>
    <lineage>
        <taxon>Bacteria</taxon>
        <taxon>Pseudomonadati</taxon>
        <taxon>Pseudomonadota</taxon>
        <taxon>Betaproteobacteria</taxon>
        <taxon>Burkholderiales</taxon>
        <taxon>Burkholderiaceae</taxon>
        <taxon>Paraburkholderia</taxon>
    </lineage>
</organism>
<gene>
    <name evidence="1" type="ORF">LMG27174_05028</name>
</gene>
<dbReference type="EMBL" id="CADIJZ010000021">
    <property type="protein sequence ID" value="CAB3721781.1"/>
    <property type="molecule type" value="Genomic_DNA"/>
</dbReference>
<proteinExistence type="predicted"/>
<dbReference type="AlphaFoldDB" id="A0A6J5BZB2"/>
<accession>A0A6J5BZB2</accession>
<dbReference type="Proteomes" id="UP000494205">
    <property type="component" value="Unassembled WGS sequence"/>
</dbReference>
<reference evidence="1 2" key="1">
    <citation type="submission" date="2020-04" db="EMBL/GenBank/DDBJ databases">
        <authorList>
            <person name="De Canck E."/>
        </authorList>
    </citation>
    <scope>NUCLEOTIDE SEQUENCE [LARGE SCALE GENOMIC DNA]</scope>
    <source>
        <strain evidence="1 2">LMG 27174</strain>
    </source>
</reference>
<evidence type="ECO:0000313" key="1">
    <source>
        <dbReference type="EMBL" id="CAB3721781.1"/>
    </source>
</evidence>
<evidence type="ECO:0000313" key="2">
    <source>
        <dbReference type="Proteomes" id="UP000494205"/>
    </source>
</evidence>
<sequence>MACRRFSHGQLATRGKVKVYSPPWQSASRAAITLVERDVRNLAGNMLVRRTNQGKQRNHGQRSE</sequence>